<accession>A0ABQ4EM02</accession>
<organism evidence="2 3">
    <name type="scientific">Plantactinospora mayteni</name>
    <dbReference type="NCBI Taxonomy" id="566021"/>
    <lineage>
        <taxon>Bacteria</taxon>
        <taxon>Bacillati</taxon>
        <taxon>Actinomycetota</taxon>
        <taxon>Actinomycetes</taxon>
        <taxon>Micromonosporales</taxon>
        <taxon>Micromonosporaceae</taxon>
        <taxon>Plantactinospora</taxon>
    </lineage>
</organism>
<evidence type="ECO:0000313" key="3">
    <source>
        <dbReference type="Proteomes" id="UP000621500"/>
    </source>
</evidence>
<dbReference type="InterPro" id="IPR036390">
    <property type="entry name" value="WH_DNA-bd_sf"/>
</dbReference>
<protein>
    <recommendedName>
        <fullName evidence="1">Transcription regulator PadR N-terminal domain-containing protein</fullName>
    </recommendedName>
</protein>
<dbReference type="Gene3D" id="1.10.10.10">
    <property type="entry name" value="Winged helix-like DNA-binding domain superfamily/Winged helix DNA-binding domain"/>
    <property type="match status" value="1"/>
</dbReference>
<dbReference type="Proteomes" id="UP000621500">
    <property type="component" value="Unassembled WGS sequence"/>
</dbReference>
<keyword evidence="3" id="KW-1185">Reference proteome</keyword>
<dbReference type="EMBL" id="BONX01000012">
    <property type="protein sequence ID" value="GIG95773.1"/>
    <property type="molecule type" value="Genomic_DNA"/>
</dbReference>
<gene>
    <name evidence="2" type="ORF">Pma05_23460</name>
</gene>
<feature type="domain" description="Transcription regulator PadR N-terminal" evidence="1">
    <location>
        <begin position="36"/>
        <end position="84"/>
    </location>
</feature>
<evidence type="ECO:0000259" key="1">
    <source>
        <dbReference type="Pfam" id="PF03551"/>
    </source>
</evidence>
<comment type="caution">
    <text evidence="2">The sequence shown here is derived from an EMBL/GenBank/DDBJ whole genome shotgun (WGS) entry which is preliminary data.</text>
</comment>
<dbReference type="InterPro" id="IPR005149">
    <property type="entry name" value="Tscrpt_reg_PadR_N"/>
</dbReference>
<evidence type="ECO:0000313" key="2">
    <source>
        <dbReference type="EMBL" id="GIG95773.1"/>
    </source>
</evidence>
<dbReference type="Pfam" id="PF03551">
    <property type="entry name" value="PadR"/>
    <property type="match status" value="1"/>
</dbReference>
<proteinExistence type="predicted"/>
<sequence>MPDPRMTLPTRAVLRTLLEHPSREFYGLELCAAAGLASGTIHPILARLESLGWLRSRWEDLDPHEAGRPRRRYYSLTSDGAVQAHRALTQADARVARLGALRPGLAGGQS</sequence>
<name>A0ABQ4EM02_9ACTN</name>
<dbReference type="RefSeq" id="WP_239312202.1">
    <property type="nucleotide sequence ID" value="NZ_BAAAZQ010000008.1"/>
</dbReference>
<dbReference type="InterPro" id="IPR036388">
    <property type="entry name" value="WH-like_DNA-bd_sf"/>
</dbReference>
<reference evidence="2 3" key="1">
    <citation type="submission" date="2021-01" db="EMBL/GenBank/DDBJ databases">
        <title>Whole genome shotgun sequence of Plantactinospora mayteni NBRC 109088.</title>
        <authorList>
            <person name="Komaki H."/>
            <person name="Tamura T."/>
        </authorList>
    </citation>
    <scope>NUCLEOTIDE SEQUENCE [LARGE SCALE GENOMIC DNA]</scope>
    <source>
        <strain evidence="2 3">NBRC 109088</strain>
    </source>
</reference>
<dbReference type="SUPFAM" id="SSF46785">
    <property type="entry name" value="Winged helix' DNA-binding domain"/>
    <property type="match status" value="1"/>
</dbReference>